<dbReference type="GO" id="GO:0006508">
    <property type="term" value="P:proteolysis"/>
    <property type="evidence" value="ECO:0007669"/>
    <property type="project" value="UniProtKB-KW"/>
</dbReference>
<keyword evidence="8" id="KW-0472">Membrane</keyword>
<dbReference type="PANTHER" id="PTHR47966:SF65">
    <property type="entry name" value="ASPARTIC-TYPE ENDOPEPTIDASE"/>
    <property type="match status" value="1"/>
</dbReference>
<dbReference type="Proteomes" id="UP000235672">
    <property type="component" value="Unassembled WGS sequence"/>
</dbReference>
<dbReference type="AlphaFoldDB" id="A0A2J6QIB2"/>
<accession>A0A2J6QIB2</accession>
<name>A0A2J6QIB2_9HELO</name>
<dbReference type="EMBL" id="KZ613469">
    <property type="protein sequence ID" value="PMD25998.1"/>
    <property type="molecule type" value="Genomic_DNA"/>
</dbReference>
<sequence length="540" mass="55122">MKAPSASAILSVVALSSCVFAAVTIPIAKSPEAKPKVKRGRNLLPRAAITESLLNNATGGDYIAQVTVGTPGQPQTLLLDTGSSDVWMLASTADLCTEPALQSYYQTGGCSSTFNPSKSSTYKLVDKNAFDIKYEDQSGATGDYITDTFSIGGVTIKNVEMGLGYNSSSSVGVMGIGYDINEASNSGSSNIDPNAPAAFVYPSIIDTMVSQGFIASKAYSLYLDDLEASTGSIIFGGLDSDKYHGSLLQIPVVPDTLENGTQVYAEFGVALTGFSITSQTGSTTTLTTSSYAEPAILDSGTTATYLSDRLVELIIEKINGVDDSQNSGNIYVDCSLLNNASMTFDFSFGGANGLTIKVPISELVFDITSSAFATGTGTFTSPNLPFSSTCAFGILPAGQNPSILGDTFLRSAYVVYDLSNNLIALAQTNFNSTTSNIIDFKAGATSIPNVSGVASSASVTQTATGLFGIGGIGKTATATANGGQTTSTGAGTGTGTSVAASSTKSKSAAAISVPALDTRGLLVLGIAGAFAGLGGGWFLA</sequence>
<keyword evidence="8" id="KW-0812">Transmembrane</keyword>
<dbReference type="SUPFAM" id="SSF50630">
    <property type="entry name" value="Acid proteases"/>
    <property type="match status" value="1"/>
</dbReference>
<keyword evidence="5 7" id="KW-0378">Hydrolase</keyword>
<evidence type="ECO:0000256" key="7">
    <source>
        <dbReference type="RuleBase" id="RU000454"/>
    </source>
</evidence>
<keyword evidence="3 9" id="KW-0732">Signal</keyword>
<feature type="active site" evidence="6">
    <location>
        <position position="298"/>
    </location>
</feature>
<organism evidence="11 12">
    <name type="scientific">Hyaloscypha hepaticicola</name>
    <dbReference type="NCBI Taxonomy" id="2082293"/>
    <lineage>
        <taxon>Eukaryota</taxon>
        <taxon>Fungi</taxon>
        <taxon>Dikarya</taxon>
        <taxon>Ascomycota</taxon>
        <taxon>Pezizomycotina</taxon>
        <taxon>Leotiomycetes</taxon>
        <taxon>Helotiales</taxon>
        <taxon>Hyaloscyphaceae</taxon>
        <taxon>Hyaloscypha</taxon>
    </lineage>
</organism>
<evidence type="ECO:0000256" key="3">
    <source>
        <dbReference type="ARBA" id="ARBA00022729"/>
    </source>
</evidence>
<keyword evidence="2 7" id="KW-0645">Protease</keyword>
<evidence type="ECO:0000256" key="6">
    <source>
        <dbReference type="PIRSR" id="PIRSR601461-1"/>
    </source>
</evidence>
<dbReference type="InterPro" id="IPR033121">
    <property type="entry name" value="PEPTIDASE_A1"/>
</dbReference>
<evidence type="ECO:0000256" key="9">
    <source>
        <dbReference type="SAM" id="SignalP"/>
    </source>
</evidence>
<evidence type="ECO:0000256" key="4">
    <source>
        <dbReference type="ARBA" id="ARBA00022750"/>
    </source>
</evidence>
<dbReference type="InterPro" id="IPR001461">
    <property type="entry name" value="Aspartic_peptidase_A1"/>
</dbReference>
<keyword evidence="8" id="KW-1133">Transmembrane helix</keyword>
<dbReference type="Pfam" id="PF00026">
    <property type="entry name" value="Asp"/>
    <property type="match status" value="1"/>
</dbReference>
<keyword evidence="12" id="KW-1185">Reference proteome</keyword>
<feature type="chain" id="PRO_5014354794" evidence="9">
    <location>
        <begin position="22"/>
        <end position="540"/>
    </location>
</feature>
<gene>
    <name evidence="11" type="ORF">NA56DRAFT_642229</name>
</gene>
<dbReference type="InterPro" id="IPR021109">
    <property type="entry name" value="Peptidase_aspartic_dom_sf"/>
</dbReference>
<evidence type="ECO:0000313" key="12">
    <source>
        <dbReference type="Proteomes" id="UP000235672"/>
    </source>
</evidence>
<dbReference type="PANTHER" id="PTHR47966">
    <property type="entry name" value="BETA-SITE APP-CLEAVING ENZYME, ISOFORM A-RELATED"/>
    <property type="match status" value="1"/>
</dbReference>
<reference evidence="11 12" key="1">
    <citation type="submission" date="2016-05" db="EMBL/GenBank/DDBJ databases">
        <title>A degradative enzymes factory behind the ericoid mycorrhizal symbiosis.</title>
        <authorList>
            <consortium name="DOE Joint Genome Institute"/>
            <person name="Martino E."/>
            <person name="Morin E."/>
            <person name="Grelet G."/>
            <person name="Kuo A."/>
            <person name="Kohler A."/>
            <person name="Daghino S."/>
            <person name="Barry K."/>
            <person name="Choi C."/>
            <person name="Cichocki N."/>
            <person name="Clum A."/>
            <person name="Copeland A."/>
            <person name="Hainaut M."/>
            <person name="Haridas S."/>
            <person name="Labutti K."/>
            <person name="Lindquist E."/>
            <person name="Lipzen A."/>
            <person name="Khouja H.-R."/>
            <person name="Murat C."/>
            <person name="Ohm R."/>
            <person name="Olson A."/>
            <person name="Spatafora J."/>
            <person name="Veneault-Fourrey C."/>
            <person name="Henrissat B."/>
            <person name="Grigoriev I."/>
            <person name="Martin F."/>
            <person name="Perotto S."/>
        </authorList>
    </citation>
    <scope>NUCLEOTIDE SEQUENCE [LARGE SCALE GENOMIC DNA]</scope>
    <source>
        <strain evidence="11 12">UAMH 7357</strain>
    </source>
</reference>
<dbReference type="CDD" id="cd05474">
    <property type="entry name" value="SAP_like"/>
    <property type="match status" value="1"/>
</dbReference>
<dbReference type="InterPro" id="IPR001969">
    <property type="entry name" value="Aspartic_peptidase_AS"/>
</dbReference>
<evidence type="ECO:0000256" key="2">
    <source>
        <dbReference type="ARBA" id="ARBA00022670"/>
    </source>
</evidence>
<evidence type="ECO:0000313" key="11">
    <source>
        <dbReference type="EMBL" id="PMD25998.1"/>
    </source>
</evidence>
<dbReference type="OrthoDB" id="771136at2759"/>
<evidence type="ECO:0000256" key="1">
    <source>
        <dbReference type="ARBA" id="ARBA00007447"/>
    </source>
</evidence>
<proteinExistence type="inferred from homology"/>
<evidence type="ECO:0000256" key="8">
    <source>
        <dbReference type="SAM" id="Phobius"/>
    </source>
</evidence>
<feature type="active site" evidence="6">
    <location>
        <position position="80"/>
    </location>
</feature>
<dbReference type="Gene3D" id="2.40.70.10">
    <property type="entry name" value="Acid Proteases"/>
    <property type="match status" value="2"/>
</dbReference>
<dbReference type="PROSITE" id="PS00141">
    <property type="entry name" value="ASP_PROTEASE"/>
    <property type="match status" value="2"/>
</dbReference>
<feature type="signal peptide" evidence="9">
    <location>
        <begin position="1"/>
        <end position="21"/>
    </location>
</feature>
<dbReference type="STRING" id="1745343.A0A2J6QIB2"/>
<dbReference type="GO" id="GO:0004190">
    <property type="term" value="F:aspartic-type endopeptidase activity"/>
    <property type="evidence" value="ECO:0007669"/>
    <property type="project" value="UniProtKB-KW"/>
</dbReference>
<keyword evidence="4 7" id="KW-0064">Aspartyl protease</keyword>
<dbReference type="InterPro" id="IPR033876">
    <property type="entry name" value="SAP-like"/>
</dbReference>
<dbReference type="PRINTS" id="PR00792">
    <property type="entry name" value="PEPSIN"/>
</dbReference>
<feature type="domain" description="Peptidase A1" evidence="10">
    <location>
        <begin position="62"/>
        <end position="426"/>
    </location>
</feature>
<evidence type="ECO:0000259" key="10">
    <source>
        <dbReference type="PROSITE" id="PS51767"/>
    </source>
</evidence>
<protein>
    <submittedName>
        <fullName evidence="11">Acid protease</fullName>
    </submittedName>
</protein>
<dbReference type="PROSITE" id="PS51767">
    <property type="entry name" value="PEPTIDASE_A1"/>
    <property type="match status" value="1"/>
</dbReference>
<evidence type="ECO:0000256" key="5">
    <source>
        <dbReference type="ARBA" id="ARBA00022801"/>
    </source>
</evidence>
<feature type="transmembrane region" description="Helical" evidence="8">
    <location>
        <begin position="520"/>
        <end position="539"/>
    </location>
</feature>
<dbReference type="PROSITE" id="PS51257">
    <property type="entry name" value="PROKAR_LIPOPROTEIN"/>
    <property type="match status" value="1"/>
</dbReference>
<comment type="similarity">
    <text evidence="1 7">Belongs to the peptidase A1 family.</text>
</comment>